<dbReference type="PANTHER" id="PTHR14790">
    <property type="entry name" value="RECQ-MEDIATED GENOME INSTABILITY PROTEIN 1 RMI1"/>
    <property type="match status" value="1"/>
</dbReference>
<feature type="compositionally biased region" description="Low complexity" evidence="3">
    <location>
        <begin position="163"/>
        <end position="176"/>
    </location>
</feature>
<feature type="domain" description="RecQ mediated genome instability protein 1 OB-fold" evidence="4">
    <location>
        <begin position="76"/>
        <end position="229"/>
    </location>
</feature>
<reference evidence="6" key="1">
    <citation type="journal article" date="2018" name="Nat. Microbiol.">
        <title>Leveraging single-cell genomics to expand the fungal tree of life.</title>
        <authorList>
            <person name="Ahrendt S.R."/>
            <person name="Quandt C.A."/>
            <person name="Ciobanu D."/>
            <person name="Clum A."/>
            <person name="Salamov A."/>
            <person name="Andreopoulos B."/>
            <person name="Cheng J.F."/>
            <person name="Woyke T."/>
            <person name="Pelin A."/>
            <person name="Henrissat B."/>
            <person name="Reynolds N.K."/>
            <person name="Benny G.L."/>
            <person name="Smith M.E."/>
            <person name="James T.Y."/>
            <person name="Grigoriev I.V."/>
        </authorList>
    </citation>
    <scope>NUCLEOTIDE SEQUENCE [LARGE SCALE GENOMIC DNA]</scope>
    <source>
        <strain evidence="6">ATCC 52028</strain>
    </source>
</reference>
<dbReference type="GO" id="GO:0000724">
    <property type="term" value="P:double-strand break repair via homologous recombination"/>
    <property type="evidence" value="ECO:0007669"/>
    <property type="project" value="TreeGrafter"/>
</dbReference>
<feature type="compositionally biased region" description="Pro residues" evidence="3">
    <location>
        <begin position="518"/>
        <end position="536"/>
    </location>
</feature>
<evidence type="ECO:0000256" key="2">
    <source>
        <dbReference type="ARBA" id="ARBA00018987"/>
    </source>
</evidence>
<organism evidence="5 6">
    <name type="scientific">Caulochytrium protostelioides</name>
    <dbReference type="NCBI Taxonomy" id="1555241"/>
    <lineage>
        <taxon>Eukaryota</taxon>
        <taxon>Fungi</taxon>
        <taxon>Fungi incertae sedis</taxon>
        <taxon>Chytridiomycota</taxon>
        <taxon>Chytridiomycota incertae sedis</taxon>
        <taxon>Chytridiomycetes</taxon>
        <taxon>Caulochytriales</taxon>
        <taxon>Caulochytriaceae</taxon>
        <taxon>Caulochytrium</taxon>
    </lineage>
</organism>
<name>A0A4P9XBT6_9FUNG</name>
<feature type="region of interest" description="Disordered" evidence="3">
    <location>
        <begin position="625"/>
        <end position="656"/>
    </location>
</feature>
<dbReference type="InterPro" id="IPR042470">
    <property type="entry name" value="RMI1_N_C_sf"/>
</dbReference>
<protein>
    <recommendedName>
        <fullName evidence="2">RecQ-mediated genome instability protein 1</fullName>
    </recommendedName>
</protein>
<evidence type="ECO:0000313" key="5">
    <source>
        <dbReference type="EMBL" id="RKP02894.1"/>
    </source>
</evidence>
<dbReference type="Gene3D" id="2.40.50.770">
    <property type="entry name" value="RecQ-mediated genome instability protein Rmi1, C-terminal domain"/>
    <property type="match status" value="1"/>
</dbReference>
<evidence type="ECO:0000256" key="3">
    <source>
        <dbReference type="SAM" id="MobiDB-lite"/>
    </source>
</evidence>
<proteinExistence type="inferred from homology"/>
<feature type="region of interest" description="Disordered" evidence="3">
    <location>
        <begin position="140"/>
        <end position="176"/>
    </location>
</feature>
<gene>
    <name evidence="5" type="ORF">CXG81DRAFT_24493</name>
</gene>
<feature type="compositionally biased region" description="Pro residues" evidence="3">
    <location>
        <begin position="631"/>
        <end position="641"/>
    </location>
</feature>
<feature type="compositionally biased region" description="Low complexity" evidence="3">
    <location>
        <begin position="352"/>
        <end position="367"/>
    </location>
</feature>
<sequence>MSDADVASVQQALALDGLTPKAAWVHRVLADCPAPPHATQARQVYVREQLLSSDFCESSEPVLLSSLQQQQQQQQRENQLLQGQPQKPQAPVVLQVERVADAAVSAYSTLTQIEAEKSRNRSDRQDYQNSIASILQLQNQEEEAAQASGQTQRGDGAPGARGSGRPRTGPRSGPGTMLTFVLTDGHASIKATALRPLGPDFHDRLPRGAKLRLCPPWTLAAGVLLLDPGGPADRRPQLLRHGQSLETPAQVVDRLIQTLRAQLGVTLRPEDQLQRSKDAAAGSAGSDEHAARSAVANRPTPPMLKNLPTLGPVAAPTLQATAGSSMGTNGTKGSMGTMDSMVTMSTIPRAAPSRALPPSLAAASAAPRRGDAGARAPDDLLDDAVFDDLDDAVLDAAFGRWEDHLDPAPASPAAKVAITAMSAAAATTTTVKTTTRRAPRAAPTAAIGRAAVKPAAPVKEEVIDLQDDDDLHLLLNDDDDDDFVLPPKSATVSSTTVVATVKRPRLLPPPSASAAIAAPPPPPPPTTPPLPPPPATAVPADAPIVDAWSDTDLLHFEPSFLDDEVPDSALVAAAEAEAEAEAEAAAEAAMAAEAAQWAGTVQGLTLHVAQSVVFAGRPLAASTVSTASTIPQPPQPQPTASPCPSQATSSESSSRLGVPRLIDPAACYELEGAVTWRDKMAQHRTQGFSLRVVLTDRTGATAPLRLGHRVLAARLGMGFSAFQDARRRSGGLAAIKAALLRLQVALDAPVTRMRVLLPPSMTPATLAACLATAPDDPDLMPPLLEVVAWPLPE</sequence>
<dbReference type="AlphaFoldDB" id="A0A4P9XBT6"/>
<feature type="region of interest" description="Disordered" evidence="3">
    <location>
        <begin position="509"/>
        <end position="537"/>
    </location>
</feature>
<dbReference type="Pfam" id="PF08585">
    <property type="entry name" value="RMI1_N_C"/>
    <property type="match status" value="1"/>
</dbReference>
<feature type="region of interest" description="Disordered" evidence="3">
    <location>
        <begin position="352"/>
        <end position="376"/>
    </location>
</feature>
<dbReference type="GO" id="GO:0031422">
    <property type="term" value="C:RecQ family helicase-topoisomerase III complex"/>
    <property type="evidence" value="ECO:0007669"/>
    <property type="project" value="TreeGrafter"/>
</dbReference>
<dbReference type="Proteomes" id="UP000274922">
    <property type="component" value="Unassembled WGS sequence"/>
</dbReference>
<dbReference type="InterPro" id="IPR013894">
    <property type="entry name" value="RMI1_OB"/>
</dbReference>
<dbReference type="GO" id="GO:0016604">
    <property type="term" value="C:nuclear body"/>
    <property type="evidence" value="ECO:0007669"/>
    <property type="project" value="TreeGrafter"/>
</dbReference>
<feature type="compositionally biased region" description="Low complexity" evidence="3">
    <location>
        <begin position="145"/>
        <end position="155"/>
    </location>
</feature>
<feature type="region of interest" description="Disordered" evidence="3">
    <location>
        <begin position="270"/>
        <end position="306"/>
    </location>
</feature>
<comment type="similarity">
    <text evidence="1">Belongs to the RMI1 family.</text>
</comment>
<evidence type="ECO:0000256" key="1">
    <source>
        <dbReference type="ARBA" id="ARBA00006395"/>
    </source>
</evidence>
<feature type="region of interest" description="Disordered" evidence="3">
    <location>
        <begin position="67"/>
        <end position="86"/>
    </location>
</feature>
<dbReference type="PANTHER" id="PTHR14790:SF15">
    <property type="entry name" value="RECQ-MEDIATED GENOME INSTABILITY PROTEIN 1"/>
    <property type="match status" value="1"/>
</dbReference>
<keyword evidence="6" id="KW-1185">Reference proteome</keyword>
<dbReference type="EMBL" id="ML014133">
    <property type="protein sequence ID" value="RKP02894.1"/>
    <property type="molecule type" value="Genomic_DNA"/>
</dbReference>
<dbReference type="GO" id="GO:0000712">
    <property type="term" value="P:resolution of meiotic recombination intermediates"/>
    <property type="evidence" value="ECO:0007669"/>
    <property type="project" value="TreeGrafter"/>
</dbReference>
<accession>A0A4P9XBT6</accession>
<evidence type="ECO:0000313" key="6">
    <source>
        <dbReference type="Proteomes" id="UP000274922"/>
    </source>
</evidence>
<evidence type="ECO:0000259" key="4">
    <source>
        <dbReference type="Pfam" id="PF08585"/>
    </source>
</evidence>